<dbReference type="EMBL" id="CAXITT010000109">
    <property type="protein sequence ID" value="CAL1532195.1"/>
    <property type="molecule type" value="Genomic_DNA"/>
</dbReference>
<dbReference type="PROSITE" id="PS01039">
    <property type="entry name" value="SBP_BACTERIAL_3"/>
    <property type="match status" value="1"/>
</dbReference>
<organism evidence="5 6">
    <name type="scientific">Lymnaea stagnalis</name>
    <name type="common">Great pond snail</name>
    <name type="synonym">Helix stagnalis</name>
    <dbReference type="NCBI Taxonomy" id="6523"/>
    <lineage>
        <taxon>Eukaryota</taxon>
        <taxon>Metazoa</taxon>
        <taxon>Spiralia</taxon>
        <taxon>Lophotrochozoa</taxon>
        <taxon>Mollusca</taxon>
        <taxon>Gastropoda</taxon>
        <taxon>Heterobranchia</taxon>
        <taxon>Euthyneura</taxon>
        <taxon>Panpulmonata</taxon>
        <taxon>Hygrophila</taxon>
        <taxon>Lymnaeoidea</taxon>
        <taxon>Lymnaeidae</taxon>
        <taxon>Lymnaea</taxon>
    </lineage>
</organism>
<dbReference type="AlphaFoldDB" id="A0AAV2HI91"/>
<gene>
    <name evidence="5" type="ORF">GSLYS_00006274001</name>
</gene>
<feature type="domain" description="Solute-binding protein family 3/N-terminal" evidence="4">
    <location>
        <begin position="70"/>
        <end position="284"/>
    </location>
</feature>
<dbReference type="Pfam" id="PF00497">
    <property type="entry name" value="SBP_bac_3"/>
    <property type="match status" value="2"/>
</dbReference>
<dbReference type="InterPro" id="IPR018313">
    <property type="entry name" value="SBP_3_CS"/>
</dbReference>
<evidence type="ECO:0000256" key="2">
    <source>
        <dbReference type="ARBA" id="ARBA00022729"/>
    </source>
</evidence>
<dbReference type="Proteomes" id="UP001497497">
    <property type="component" value="Unassembled WGS sequence"/>
</dbReference>
<evidence type="ECO:0000256" key="3">
    <source>
        <dbReference type="SAM" id="SignalP"/>
    </source>
</evidence>
<dbReference type="SUPFAM" id="SSF53850">
    <property type="entry name" value="Periplasmic binding protein-like II"/>
    <property type="match status" value="2"/>
</dbReference>
<keyword evidence="2 3" id="KW-0732">Signal</keyword>
<proteinExistence type="predicted"/>
<name>A0AAV2HI91_LYMST</name>
<dbReference type="PROSITE" id="PS51257">
    <property type="entry name" value="PROKAR_LIPOPROTEIN"/>
    <property type="match status" value="1"/>
</dbReference>
<reference evidence="5 6" key="1">
    <citation type="submission" date="2024-04" db="EMBL/GenBank/DDBJ databases">
        <authorList>
            <consortium name="Genoscope - CEA"/>
            <person name="William W."/>
        </authorList>
    </citation>
    <scope>NUCLEOTIDE SEQUENCE [LARGE SCALE GENOMIC DNA]</scope>
</reference>
<feature type="signal peptide" evidence="3">
    <location>
        <begin position="1"/>
        <end position="25"/>
    </location>
</feature>
<evidence type="ECO:0000313" key="6">
    <source>
        <dbReference type="Proteomes" id="UP001497497"/>
    </source>
</evidence>
<dbReference type="Gene3D" id="3.40.190.10">
    <property type="entry name" value="Periplasmic binding protein-like II"/>
    <property type="match status" value="4"/>
</dbReference>
<feature type="chain" id="PRO_5043785637" description="Solute-binding protein family 3/N-terminal domain-containing protein" evidence="3">
    <location>
        <begin position="26"/>
        <end position="569"/>
    </location>
</feature>
<evidence type="ECO:0000313" key="5">
    <source>
        <dbReference type="EMBL" id="CAL1532195.1"/>
    </source>
</evidence>
<comment type="subcellular location">
    <subcellularLocation>
        <location evidence="1">Cell envelope</location>
    </subcellularLocation>
</comment>
<sequence length="569" mass="62886">MKGFTIISNLRGAFWLAFIVSSAYGPMPTASACFRCGASDHTLTQRMTATESLNKLMTDVKTNDKIWLFAVDGRKRPYNFLDANGVLVGFDVDIINKVCSIIQKQCKLVLAQFTECTITNRNINYPGRGLMSEWFDGCPGYAMSVDRAGAFDFTDPYLATESSFTVLQGNPSLFDPDSQDYSSFTLTHLNGAVTNALCLARLKKTFGNIIVAANLPEAKELLLNGTADVLFSPRNAIDGLEVLPQRVRCDSGGVGIMLKKGSQLSAWWNPAYETFVLSGGYEELCLQSQVKYNATIDCLPPTYAANLIEMNDLSFDPHSIPQVNDPKVWLFTVSGRRKPFNFLDSEGVLTGFDVDFVNAVCTFANKNCATVLSEFTECSFTDRNINYPGRGLMDGWFDACTGYADSLDRENAFDFTDAYLRSGAFYSVVPGNPSGFKPDLDDFSPFTFIHLTGAYTNGQCLNRLNKTYNKIIIASNLPEAKAKLLSGEADVLFAPRSNIPDLETLPIEVHCERTGSSIMTKKGSALVSWWNEAFRSYVQQGLFRQLCAESVFKYGYPISCLTAFDGQHN</sequence>
<keyword evidence="6" id="KW-1185">Reference proteome</keyword>
<feature type="domain" description="Solute-binding protein family 3/N-terminal" evidence="4">
    <location>
        <begin position="334"/>
        <end position="546"/>
    </location>
</feature>
<dbReference type="PANTHER" id="PTHR35936:SF19">
    <property type="entry name" value="AMINO-ACID-BINDING PROTEIN YXEM-RELATED"/>
    <property type="match status" value="1"/>
</dbReference>
<accession>A0AAV2HI91</accession>
<comment type="caution">
    <text evidence="5">The sequence shown here is derived from an EMBL/GenBank/DDBJ whole genome shotgun (WGS) entry which is preliminary data.</text>
</comment>
<protein>
    <recommendedName>
        <fullName evidence="4">Solute-binding protein family 3/N-terminal domain-containing protein</fullName>
    </recommendedName>
</protein>
<evidence type="ECO:0000256" key="1">
    <source>
        <dbReference type="ARBA" id="ARBA00004196"/>
    </source>
</evidence>
<dbReference type="PANTHER" id="PTHR35936">
    <property type="entry name" value="MEMBRANE-BOUND LYTIC MUREIN TRANSGLYCOSYLASE F"/>
    <property type="match status" value="1"/>
</dbReference>
<evidence type="ECO:0000259" key="4">
    <source>
        <dbReference type="Pfam" id="PF00497"/>
    </source>
</evidence>
<dbReference type="InterPro" id="IPR001638">
    <property type="entry name" value="Solute-binding_3/MltF_N"/>
</dbReference>